<dbReference type="OrthoDB" id="1365637at2"/>
<dbReference type="AlphaFoldDB" id="A0A1I3R498"/>
<evidence type="ECO:0000313" key="1">
    <source>
        <dbReference type="EMBL" id="SFJ41443.1"/>
    </source>
</evidence>
<evidence type="ECO:0000313" key="2">
    <source>
        <dbReference type="Proteomes" id="UP000243887"/>
    </source>
</evidence>
<accession>A0A1I3R498</accession>
<dbReference type="Proteomes" id="UP000243887">
    <property type="component" value="Unassembled WGS sequence"/>
</dbReference>
<reference evidence="2" key="1">
    <citation type="submission" date="2016-10" db="EMBL/GenBank/DDBJ databases">
        <authorList>
            <person name="Varghese N."/>
            <person name="Submissions S."/>
        </authorList>
    </citation>
    <scope>NUCLEOTIDE SEQUENCE [LARGE SCALE GENOMIC DNA]</scope>
    <source>
        <strain evidence="2">DSM 26542</strain>
    </source>
</reference>
<dbReference type="EMBL" id="FORU01000007">
    <property type="protein sequence ID" value="SFJ41443.1"/>
    <property type="molecule type" value="Genomic_DNA"/>
</dbReference>
<name>A0A1I3R498_9FLAO</name>
<gene>
    <name evidence="1" type="ORF">SAMN04487893_10753</name>
</gene>
<organism evidence="1 2">
    <name type="scientific">Myroides guanonis</name>
    <dbReference type="NCBI Taxonomy" id="1150112"/>
    <lineage>
        <taxon>Bacteria</taxon>
        <taxon>Pseudomonadati</taxon>
        <taxon>Bacteroidota</taxon>
        <taxon>Flavobacteriia</taxon>
        <taxon>Flavobacteriales</taxon>
        <taxon>Flavobacteriaceae</taxon>
        <taxon>Myroides</taxon>
    </lineage>
</organism>
<sequence length="70" mass="7980">MKFTIIIQRETSIQIKGNKVLLIFKNGPTEEMQIGEAVETATWTDNHNLLITLKDGGVRLYSDTINFEKI</sequence>
<dbReference type="RefSeq" id="WP_090678840.1">
    <property type="nucleotide sequence ID" value="NZ_FORU01000007.1"/>
</dbReference>
<keyword evidence="2" id="KW-1185">Reference proteome</keyword>
<proteinExistence type="predicted"/>
<protein>
    <submittedName>
        <fullName evidence="1">Uncharacterized protein</fullName>
    </submittedName>
</protein>